<feature type="non-terminal residue" evidence="1">
    <location>
        <position position="1"/>
    </location>
</feature>
<dbReference type="AlphaFoldDB" id="A0ABD0PTL5"/>
<comment type="caution">
    <text evidence="1">The sequence shown here is derived from an EMBL/GenBank/DDBJ whole genome shotgun (WGS) entry which is preliminary data.</text>
</comment>
<reference evidence="1 2" key="1">
    <citation type="submission" date="2024-05" db="EMBL/GenBank/DDBJ databases">
        <title>Genome sequencing and assembly of Indian major carp, Cirrhinus mrigala (Hamilton, 1822).</title>
        <authorList>
            <person name="Mohindra V."/>
            <person name="Chowdhury L.M."/>
            <person name="Lal K."/>
            <person name="Jena J.K."/>
        </authorList>
    </citation>
    <scope>NUCLEOTIDE SEQUENCE [LARGE SCALE GENOMIC DNA]</scope>
    <source>
        <strain evidence="1">CM1030</strain>
        <tissue evidence="1">Blood</tissue>
    </source>
</reference>
<sequence length="68" mass="7415">SLLWTPGPFNSALSLCGVCPTSSQPTVLVVSLSQWVSSCRGRPLMACSFIRSICKPTQAVRKRSFLKE</sequence>
<accession>A0ABD0PTL5</accession>
<name>A0ABD0PTL5_CIRMR</name>
<gene>
    <name evidence="1" type="ORF">M9458_026277</name>
</gene>
<protein>
    <submittedName>
        <fullName evidence="1">Uncharacterized protein</fullName>
    </submittedName>
</protein>
<evidence type="ECO:0000313" key="1">
    <source>
        <dbReference type="EMBL" id="KAL0177383.1"/>
    </source>
</evidence>
<keyword evidence="2" id="KW-1185">Reference proteome</keyword>
<dbReference type="EMBL" id="JAMKFB020000013">
    <property type="protein sequence ID" value="KAL0177383.1"/>
    <property type="molecule type" value="Genomic_DNA"/>
</dbReference>
<proteinExistence type="predicted"/>
<organism evidence="1 2">
    <name type="scientific">Cirrhinus mrigala</name>
    <name type="common">Mrigala</name>
    <dbReference type="NCBI Taxonomy" id="683832"/>
    <lineage>
        <taxon>Eukaryota</taxon>
        <taxon>Metazoa</taxon>
        <taxon>Chordata</taxon>
        <taxon>Craniata</taxon>
        <taxon>Vertebrata</taxon>
        <taxon>Euteleostomi</taxon>
        <taxon>Actinopterygii</taxon>
        <taxon>Neopterygii</taxon>
        <taxon>Teleostei</taxon>
        <taxon>Ostariophysi</taxon>
        <taxon>Cypriniformes</taxon>
        <taxon>Cyprinidae</taxon>
        <taxon>Labeoninae</taxon>
        <taxon>Labeonini</taxon>
        <taxon>Cirrhinus</taxon>
    </lineage>
</organism>
<dbReference type="Proteomes" id="UP001529510">
    <property type="component" value="Unassembled WGS sequence"/>
</dbReference>
<evidence type="ECO:0000313" key="2">
    <source>
        <dbReference type="Proteomes" id="UP001529510"/>
    </source>
</evidence>
<feature type="non-terminal residue" evidence="1">
    <location>
        <position position="68"/>
    </location>
</feature>